<proteinExistence type="predicted"/>
<feature type="non-terminal residue" evidence="1">
    <location>
        <position position="1"/>
    </location>
</feature>
<dbReference type="GeneID" id="25912725"/>
<evidence type="ECO:0000313" key="2">
    <source>
        <dbReference type="Proteomes" id="UP000054560"/>
    </source>
</evidence>
<gene>
    <name evidence="1" type="ORF">SARC_12221</name>
</gene>
<dbReference type="Proteomes" id="UP000054560">
    <property type="component" value="Unassembled WGS sequence"/>
</dbReference>
<keyword evidence="2" id="KW-1185">Reference proteome</keyword>
<dbReference type="EMBL" id="KQ243751">
    <property type="protein sequence ID" value="KNC75250.1"/>
    <property type="molecule type" value="Genomic_DNA"/>
</dbReference>
<organism evidence="1 2">
    <name type="scientific">Sphaeroforma arctica JP610</name>
    <dbReference type="NCBI Taxonomy" id="667725"/>
    <lineage>
        <taxon>Eukaryota</taxon>
        <taxon>Ichthyosporea</taxon>
        <taxon>Ichthyophonida</taxon>
        <taxon>Sphaeroforma</taxon>
    </lineage>
</organism>
<accession>A0A0L0FES7</accession>
<dbReference type="RefSeq" id="XP_014149152.1">
    <property type="nucleotide sequence ID" value="XM_014293677.1"/>
</dbReference>
<dbReference type="AlphaFoldDB" id="A0A0L0FES7"/>
<name>A0A0L0FES7_9EUKA</name>
<protein>
    <submittedName>
        <fullName evidence="1">Uncharacterized protein</fullName>
    </submittedName>
</protein>
<evidence type="ECO:0000313" key="1">
    <source>
        <dbReference type="EMBL" id="KNC75250.1"/>
    </source>
</evidence>
<reference evidence="1 2" key="1">
    <citation type="submission" date="2011-02" db="EMBL/GenBank/DDBJ databases">
        <title>The Genome Sequence of Sphaeroforma arctica JP610.</title>
        <authorList>
            <consortium name="The Broad Institute Genome Sequencing Platform"/>
            <person name="Russ C."/>
            <person name="Cuomo C."/>
            <person name="Young S.K."/>
            <person name="Zeng Q."/>
            <person name="Gargeya S."/>
            <person name="Alvarado L."/>
            <person name="Berlin A."/>
            <person name="Chapman S.B."/>
            <person name="Chen Z."/>
            <person name="Freedman E."/>
            <person name="Gellesch M."/>
            <person name="Goldberg J."/>
            <person name="Griggs A."/>
            <person name="Gujja S."/>
            <person name="Heilman E."/>
            <person name="Heiman D."/>
            <person name="Howarth C."/>
            <person name="Mehta T."/>
            <person name="Neiman D."/>
            <person name="Pearson M."/>
            <person name="Roberts A."/>
            <person name="Saif S."/>
            <person name="Shea T."/>
            <person name="Shenoy N."/>
            <person name="Sisk P."/>
            <person name="Stolte C."/>
            <person name="Sykes S."/>
            <person name="White J."/>
            <person name="Yandava C."/>
            <person name="Burger G."/>
            <person name="Gray M.W."/>
            <person name="Holland P.W.H."/>
            <person name="King N."/>
            <person name="Lang F.B.F."/>
            <person name="Roger A.J."/>
            <person name="Ruiz-Trillo I."/>
            <person name="Haas B."/>
            <person name="Nusbaum C."/>
            <person name="Birren B."/>
        </authorList>
    </citation>
    <scope>NUCLEOTIDE SEQUENCE [LARGE SCALE GENOMIC DNA]</scope>
    <source>
        <strain evidence="1 2">JP610</strain>
    </source>
</reference>
<sequence>VGRKRDYKESSKESNKKPSLMLDLTQIKQALILHVVPDQALCDVEIPEKLNVGFLRKATYSDLMED</sequence>